<keyword evidence="2" id="KW-0805">Transcription regulation</keyword>
<evidence type="ECO:0000259" key="5">
    <source>
        <dbReference type="PROSITE" id="PS50888"/>
    </source>
</evidence>
<dbReference type="GO" id="GO:0046983">
    <property type="term" value="F:protein dimerization activity"/>
    <property type="evidence" value="ECO:0007669"/>
    <property type="project" value="InterPro"/>
</dbReference>
<evidence type="ECO:0000256" key="1">
    <source>
        <dbReference type="ARBA" id="ARBA00004123"/>
    </source>
</evidence>
<evidence type="ECO:0000256" key="2">
    <source>
        <dbReference type="ARBA" id="ARBA00023015"/>
    </source>
</evidence>
<dbReference type="EMBL" id="NBSK02000008">
    <property type="protein sequence ID" value="KAJ0190970.1"/>
    <property type="molecule type" value="Genomic_DNA"/>
</dbReference>
<dbReference type="GO" id="GO:0005634">
    <property type="term" value="C:nucleus"/>
    <property type="evidence" value="ECO:0007669"/>
    <property type="project" value="UniProtKB-SubCell"/>
</dbReference>
<comment type="subcellular location">
    <subcellularLocation>
        <location evidence="1">Nucleus</location>
    </subcellularLocation>
</comment>
<gene>
    <name evidence="6" type="ORF">LSAT_V11C800425860</name>
</gene>
<dbReference type="PANTHER" id="PTHR46196:SF24">
    <property type="entry name" value="MYC-TYPE, BASIC HELIX-LOOP-HELIX (BHLH) DOMAIN, TRANSCRIPTION FACTOR MYC_MYB N-TERMINAL-RELATED"/>
    <property type="match status" value="1"/>
</dbReference>
<dbReference type="InterPro" id="IPR011598">
    <property type="entry name" value="bHLH_dom"/>
</dbReference>
<evidence type="ECO:0000256" key="4">
    <source>
        <dbReference type="ARBA" id="ARBA00023242"/>
    </source>
</evidence>
<reference evidence="6 7" key="1">
    <citation type="journal article" date="2017" name="Nat. Commun.">
        <title>Genome assembly with in vitro proximity ligation data and whole-genome triplication in lettuce.</title>
        <authorList>
            <person name="Reyes-Chin-Wo S."/>
            <person name="Wang Z."/>
            <person name="Yang X."/>
            <person name="Kozik A."/>
            <person name="Arikit S."/>
            <person name="Song C."/>
            <person name="Xia L."/>
            <person name="Froenicke L."/>
            <person name="Lavelle D.O."/>
            <person name="Truco M.J."/>
            <person name="Xia R."/>
            <person name="Zhu S."/>
            <person name="Xu C."/>
            <person name="Xu H."/>
            <person name="Xu X."/>
            <person name="Cox K."/>
            <person name="Korf I."/>
            <person name="Meyers B.C."/>
            <person name="Michelmore R.W."/>
        </authorList>
    </citation>
    <scope>NUCLEOTIDE SEQUENCE [LARGE SCALE GENOMIC DNA]</scope>
    <source>
        <strain evidence="7">cv. Salinas</strain>
        <tissue evidence="6">Seedlings</tissue>
    </source>
</reference>
<dbReference type="Pfam" id="PF23176">
    <property type="entry name" value="bHLH_LHW"/>
    <property type="match status" value="1"/>
</dbReference>
<dbReference type="InterPro" id="IPR025610">
    <property type="entry name" value="MYC/MYB_N"/>
</dbReference>
<dbReference type="PANTHER" id="PTHR46196">
    <property type="entry name" value="TRANSCRIPTION FACTOR BHLH155-LIKE ISOFORM X1-RELATED"/>
    <property type="match status" value="1"/>
</dbReference>
<protein>
    <recommendedName>
        <fullName evidence="5">BHLH domain-containing protein</fullName>
    </recommendedName>
</protein>
<dbReference type="Pfam" id="PF14215">
    <property type="entry name" value="bHLH-MYC_N"/>
    <property type="match status" value="2"/>
</dbReference>
<accession>A0A9R1UNV4</accession>
<keyword evidence="3" id="KW-0804">Transcription</keyword>
<evidence type="ECO:0000256" key="3">
    <source>
        <dbReference type="ARBA" id="ARBA00023163"/>
    </source>
</evidence>
<evidence type="ECO:0000313" key="6">
    <source>
        <dbReference type="EMBL" id="KAJ0190970.1"/>
    </source>
</evidence>
<dbReference type="Proteomes" id="UP000235145">
    <property type="component" value="Unassembled WGS sequence"/>
</dbReference>
<dbReference type="AlphaFoldDB" id="A0A9R1UNV4"/>
<keyword evidence="4" id="KW-0539">Nucleus</keyword>
<proteinExistence type="predicted"/>
<evidence type="ECO:0000313" key="7">
    <source>
        <dbReference type="Proteomes" id="UP000235145"/>
    </source>
</evidence>
<dbReference type="GO" id="GO:0003700">
    <property type="term" value="F:DNA-binding transcription factor activity"/>
    <property type="evidence" value="ECO:0007669"/>
    <property type="project" value="InterPro"/>
</dbReference>
<keyword evidence="7" id="KW-1185">Reference proteome</keyword>
<dbReference type="PROSITE" id="PS50888">
    <property type="entry name" value="BHLH"/>
    <property type="match status" value="1"/>
</dbReference>
<sequence length="534" mass="59944">MGLGSLLPPTVGPPIKRRAGLRRKQAGRGSYRVCVWGWGCLEYINIVRKKKMMMMMGGVELHQELKNLCVNSDWKYAAFWKLNHGDRMILTCEDVYCNTDDDSYADNLVELAIVQMSYSVYSIGEGIIGQVAATGKHVWKSGHQLVNSPNSLDGHFDEWKTQFTSGIRTFAVMAVAPFGVIQLGSLKTMAEDLKLMNHIKEIFSHQQTSLMVSTSTDSSPCVTELSTNSGHVNNHNRSRTMNNRWNMSDFICNDQNQNLFMPITSETETEESLKFPAGCELYEALGPAFCNSFNWDTVTTTTETLTVDKMPEETSSSKISGSQHLLEAVVAKGRSTSGSGCYSIDMEASCRKVVGPHEQVVKVGKKRARPRPRDRQMIQDRIKELRQLVPNGSKCSIDSLLEQTIKHMLFMQCVTKHTHKINKSADFKLVGKEKQGSSWAMEVGNDLKLCPIIVENIGVDGQMLVKMMCDECVDFLEMTEAIRSLGLTILKGVTDVYGDKTWMCFVVEGDTNRNIHRVDILWSLLQIWNMKTST</sequence>
<name>A0A9R1UNV4_LACSA</name>
<organism evidence="6 7">
    <name type="scientific">Lactuca sativa</name>
    <name type="common">Garden lettuce</name>
    <dbReference type="NCBI Taxonomy" id="4236"/>
    <lineage>
        <taxon>Eukaryota</taxon>
        <taxon>Viridiplantae</taxon>
        <taxon>Streptophyta</taxon>
        <taxon>Embryophyta</taxon>
        <taxon>Tracheophyta</taxon>
        <taxon>Spermatophyta</taxon>
        <taxon>Magnoliopsida</taxon>
        <taxon>eudicotyledons</taxon>
        <taxon>Gunneridae</taxon>
        <taxon>Pentapetalae</taxon>
        <taxon>asterids</taxon>
        <taxon>campanulids</taxon>
        <taxon>Asterales</taxon>
        <taxon>Asteraceae</taxon>
        <taxon>Cichorioideae</taxon>
        <taxon>Cichorieae</taxon>
        <taxon>Lactucinae</taxon>
        <taxon>Lactuca</taxon>
    </lineage>
</organism>
<dbReference type="InterPro" id="IPR043561">
    <property type="entry name" value="LHW-like"/>
</dbReference>
<feature type="domain" description="BHLH" evidence="5">
    <location>
        <begin position="362"/>
        <end position="411"/>
    </location>
</feature>
<comment type="caution">
    <text evidence="6">The sequence shown here is derived from an EMBL/GenBank/DDBJ whole genome shotgun (WGS) entry which is preliminary data.</text>
</comment>